<organism evidence="13 14">
    <name type="scientific">Acidihalobacter yilgarnensis</name>
    <dbReference type="NCBI Taxonomy" id="2819280"/>
    <lineage>
        <taxon>Bacteria</taxon>
        <taxon>Pseudomonadati</taxon>
        <taxon>Pseudomonadota</taxon>
        <taxon>Gammaproteobacteria</taxon>
        <taxon>Chromatiales</taxon>
        <taxon>Ectothiorhodospiraceae</taxon>
        <taxon>Acidihalobacter</taxon>
    </lineage>
</organism>
<dbReference type="FunFam" id="3.30.450.20:FF:000060">
    <property type="entry name" value="Sensor protein FixL"/>
    <property type="match status" value="1"/>
</dbReference>
<feature type="coiled-coil region" evidence="8">
    <location>
        <begin position="300"/>
        <end position="327"/>
    </location>
</feature>
<dbReference type="FunFam" id="3.30.70.270:FF:000001">
    <property type="entry name" value="Diguanylate cyclase domain protein"/>
    <property type="match status" value="1"/>
</dbReference>
<proteinExistence type="predicted"/>
<dbReference type="InterPro" id="IPR000700">
    <property type="entry name" value="PAS-assoc_C"/>
</dbReference>
<dbReference type="GO" id="GO:0005524">
    <property type="term" value="F:ATP binding"/>
    <property type="evidence" value="ECO:0007669"/>
    <property type="project" value="UniProtKB-KW"/>
</dbReference>
<evidence type="ECO:0000256" key="7">
    <source>
        <dbReference type="ARBA" id="ARBA00070616"/>
    </source>
</evidence>
<keyword evidence="9" id="KW-1133">Transmembrane helix</keyword>
<evidence type="ECO:0000256" key="5">
    <source>
        <dbReference type="ARBA" id="ARBA00022840"/>
    </source>
</evidence>
<keyword evidence="9" id="KW-0472">Membrane</keyword>
<evidence type="ECO:0000256" key="9">
    <source>
        <dbReference type="SAM" id="Phobius"/>
    </source>
</evidence>
<dbReference type="Gene3D" id="3.30.70.270">
    <property type="match status" value="1"/>
</dbReference>
<dbReference type="AlphaFoldDB" id="A0A1D8IN93"/>
<evidence type="ECO:0000259" key="12">
    <source>
        <dbReference type="PROSITE" id="PS50887"/>
    </source>
</evidence>
<dbReference type="InterPro" id="IPR035965">
    <property type="entry name" value="PAS-like_dom_sf"/>
</dbReference>
<sequence length="625" mass="69332">MARIILVIAAVSVGMTVFYVMKNNAENQLVTGLRSSLENIVVLEEATIKHGFEKTMTIATRPFLIKQIEVLNAQPGNATAQIALQKGVNSFLLTGPSAITLYDKMGHEVAHAGRFVRSPEVMVPIRVPGHAQLLYRNGYFLRSMMKVELGGQAIGKAVVETPLPTLDQLFKSTGRRGTTAELVMCVPSGEVNMSCFPSTLTRKPLHLSRTSRTGIPLPMSYALQGKVGSIIAKDYRHKEVVAAYRPVGRTGLGVVLKIDSAELYAPIWKQLRYLLPLLAGLLLIALLSLRWLFTPLVAELVRSERDAHEANERLRDSESQVRTLVESVNEGIVAISENGIIELFNPGAERMFQYRGEEVLGRNVSLLMPEPFSSEHDGYLTRYWRTGEAHVIGHPREVTARRSNGEIFPVELRISQLDREGRRGFIGMLHDITERKTIEAQMTHFANYDALTNLANRRLVQDRVQQAIVHAQRAQARFAVMFIDLDKFKCVNDSHGHDVGDQLLQAVGRRLAACLRAEDTVGRQGGDEFIVLLAKLRTPADAVRVAEKILEGLSMPFAIMGHDLRIGASIGIAVYPGDGEDFETLIRHSDAAMYQAKKSEDLKYHFFDPIEGDTPPADEVVAPSE</sequence>
<dbReference type="SMART" id="SM00086">
    <property type="entry name" value="PAC"/>
    <property type="match status" value="1"/>
</dbReference>
<evidence type="ECO:0000256" key="1">
    <source>
        <dbReference type="ARBA" id="ARBA00001946"/>
    </source>
</evidence>
<dbReference type="Pfam" id="PF13426">
    <property type="entry name" value="PAS_9"/>
    <property type="match status" value="1"/>
</dbReference>
<dbReference type="PANTHER" id="PTHR44757:SF2">
    <property type="entry name" value="BIOFILM ARCHITECTURE MAINTENANCE PROTEIN MBAA"/>
    <property type="match status" value="1"/>
</dbReference>
<keyword evidence="2" id="KW-0808">Transferase</keyword>
<dbReference type="CDD" id="cd01949">
    <property type="entry name" value="GGDEF"/>
    <property type="match status" value="1"/>
</dbReference>
<dbReference type="NCBIfam" id="TIGR00254">
    <property type="entry name" value="GGDEF"/>
    <property type="match status" value="1"/>
</dbReference>
<dbReference type="Gene3D" id="3.30.450.20">
    <property type="entry name" value="PAS domain"/>
    <property type="match status" value="1"/>
</dbReference>
<accession>A0A1D8IN93</accession>
<dbReference type="PROSITE" id="PS50887">
    <property type="entry name" value="GGDEF"/>
    <property type="match status" value="1"/>
</dbReference>
<feature type="domain" description="PAC" evidence="11">
    <location>
        <begin position="394"/>
        <end position="444"/>
    </location>
</feature>
<dbReference type="SMART" id="SM00267">
    <property type="entry name" value="GGDEF"/>
    <property type="match status" value="1"/>
</dbReference>
<comment type="function">
    <text evidence="6">Putative oxygen sensor; modulates the activity of FixJ, a transcriptional activator of nitrogen fixation fixK gene. FixL probably acts as a kinase that phosphorylates FixJ.</text>
</comment>
<evidence type="ECO:0000259" key="11">
    <source>
        <dbReference type="PROSITE" id="PS50113"/>
    </source>
</evidence>
<keyword evidence="9" id="KW-0812">Transmembrane</keyword>
<reference evidence="14" key="1">
    <citation type="submission" date="2016-09" db="EMBL/GenBank/DDBJ databases">
        <title>Acidihalobacter prosperus F5.</title>
        <authorList>
            <person name="Khaleque H.N."/>
            <person name="Ramsay J.P."/>
            <person name="Kaksonen A.H."/>
            <person name="Boxall N.J."/>
            <person name="Watkin E.L.J."/>
        </authorList>
    </citation>
    <scope>NUCLEOTIDE SEQUENCE [LARGE SCALE GENOMIC DNA]</scope>
    <source>
        <strain evidence="14">F5</strain>
    </source>
</reference>
<protein>
    <recommendedName>
        <fullName evidence="7">Sensor protein FixL</fullName>
    </recommendedName>
</protein>
<keyword evidence="8" id="KW-0175">Coiled coil</keyword>
<dbReference type="Pfam" id="PF00990">
    <property type="entry name" value="GGDEF"/>
    <property type="match status" value="1"/>
</dbReference>
<dbReference type="InterPro" id="IPR043128">
    <property type="entry name" value="Rev_trsase/Diguanyl_cyclase"/>
</dbReference>
<dbReference type="PROSITE" id="PS50112">
    <property type="entry name" value="PAS"/>
    <property type="match status" value="1"/>
</dbReference>
<dbReference type="InterPro" id="IPR052155">
    <property type="entry name" value="Biofilm_reg_signaling"/>
</dbReference>
<keyword evidence="5" id="KW-0067">ATP-binding</keyword>
<feature type="transmembrane region" description="Helical" evidence="9">
    <location>
        <begin position="273"/>
        <end position="293"/>
    </location>
</feature>
<dbReference type="NCBIfam" id="TIGR00229">
    <property type="entry name" value="sensory_box"/>
    <property type="match status" value="1"/>
</dbReference>
<dbReference type="InterPro" id="IPR000160">
    <property type="entry name" value="GGDEF_dom"/>
</dbReference>
<comment type="cofactor">
    <cofactor evidence="1">
        <name>Mg(2+)</name>
        <dbReference type="ChEBI" id="CHEBI:18420"/>
    </cofactor>
</comment>
<dbReference type="SMART" id="SM00091">
    <property type="entry name" value="PAS"/>
    <property type="match status" value="1"/>
</dbReference>
<evidence type="ECO:0000256" key="2">
    <source>
        <dbReference type="ARBA" id="ARBA00022679"/>
    </source>
</evidence>
<feature type="domain" description="GGDEF" evidence="12">
    <location>
        <begin position="476"/>
        <end position="609"/>
    </location>
</feature>
<evidence type="ECO:0000256" key="3">
    <source>
        <dbReference type="ARBA" id="ARBA00022741"/>
    </source>
</evidence>
<dbReference type="PANTHER" id="PTHR44757">
    <property type="entry name" value="DIGUANYLATE CYCLASE DGCP"/>
    <property type="match status" value="1"/>
</dbReference>
<dbReference type="InterPro" id="IPR029787">
    <property type="entry name" value="Nucleotide_cyclase"/>
</dbReference>
<keyword evidence="14" id="KW-1185">Reference proteome</keyword>
<evidence type="ECO:0000259" key="10">
    <source>
        <dbReference type="PROSITE" id="PS50112"/>
    </source>
</evidence>
<dbReference type="CDD" id="cd00130">
    <property type="entry name" value="PAS"/>
    <property type="match status" value="1"/>
</dbReference>
<evidence type="ECO:0000256" key="6">
    <source>
        <dbReference type="ARBA" id="ARBA00059827"/>
    </source>
</evidence>
<dbReference type="EMBL" id="CP017415">
    <property type="protein sequence ID" value="AOU97939.1"/>
    <property type="molecule type" value="Genomic_DNA"/>
</dbReference>
<dbReference type="InterPro" id="IPR001610">
    <property type="entry name" value="PAC"/>
</dbReference>
<keyword evidence="4" id="KW-0418">Kinase</keyword>
<dbReference type="Proteomes" id="UP000095401">
    <property type="component" value="Chromosome"/>
</dbReference>
<dbReference type="SUPFAM" id="SSF55073">
    <property type="entry name" value="Nucleotide cyclase"/>
    <property type="match status" value="1"/>
</dbReference>
<gene>
    <name evidence="13" type="ORF">BI364_08165</name>
</gene>
<name>A0A1D8IN93_9GAMM</name>
<keyword evidence="3" id="KW-0547">Nucleotide-binding</keyword>
<feature type="domain" description="PAS" evidence="10">
    <location>
        <begin position="317"/>
        <end position="370"/>
    </location>
</feature>
<dbReference type="KEGG" id="aprs:BI364_08165"/>
<dbReference type="PROSITE" id="PS50113">
    <property type="entry name" value="PAC"/>
    <property type="match status" value="1"/>
</dbReference>
<dbReference type="SUPFAM" id="SSF55785">
    <property type="entry name" value="PYP-like sensor domain (PAS domain)"/>
    <property type="match status" value="1"/>
</dbReference>
<dbReference type="InterPro" id="IPR000014">
    <property type="entry name" value="PAS"/>
</dbReference>
<evidence type="ECO:0000256" key="4">
    <source>
        <dbReference type="ARBA" id="ARBA00022777"/>
    </source>
</evidence>
<evidence type="ECO:0000313" key="14">
    <source>
        <dbReference type="Proteomes" id="UP000095401"/>
    </source>
</evidence>
<dbReference type="GO" id="GO:0016301">
    <property type="term" value="F:kinase activity"/>
    <property type="evidence" value="ECO:0007669"/>
    <property type="project" value="UniProtKB-KW"/>
</dbReference>
<evidence type="ECO:0000256" key="8">
    <source>
        <dbReference type="SAM" id="Coils"/>
    </source>
</evidence>
<evidence type="ECO:0000313" key="13">
    <source>
        <dbReference type="EMBL" id="AOU97939.1"/>
    </source>
</evidence>